<feature type="transmembrane region" description="Helical" evidence="7">
    <location>
        <begin position="276"/>
        <end position="299"/>
    </location>
</feature>
<keyword evidence="5 7" id="KW-0472">Membrane</keyword>
<feature type="transmembrane region" description="Helical" evidence="7">
    <location>
        <begin position="58"/>
        <end position="81"/>
    </location>
</feature>
<organism evidence="8 9">
    <name type="scientific">Agromyces ramosus</name>
    <dbReference type="NCBI Taxonomy" id="33879"/>
    <lineage>
        <taxon>Bacteria</taxon>
        <taxon>Bacillati</taxon>
        <taxon>Actinomycetota</taxon>
        <taxon>Actinomycetes</taxon>
        <taxon>Micrococcales</taxon>
        <taxon>Microbacteriaceae</taxon>
        <taxon>Agromyces</taxon>
    </lineage>
</organism>
<keyword evidence="9" id="KW-1185">Reference proteome</keyword>
<keyword evidence="3 7" id="KW-0812">Transmembrane</keyword>
<evidence type="ECO:0000256" key="5">
    <source>
        <dbReference type="ARBA" id="ARBA00023136"/>
    </source>
</evidence>
<evidence type="ECO:0000313" key="8">
    <source>
        <dbReference type="EMBL" id="RZS64678.1"/>
    </source>
</evidence>
<evidence type="ECO:0000256" key="3">
    <source>
        <dbReference type="ARBA" id="ARBA00022692"/>
    </source>
</evidence>
<dbReference type="EMBL" id="SGWY01000003">
    <property type="protein sequence ID" value="RZS64678.1"/>
    <property type="molecule type" value="Genomic_DNA"/>
</dbReference>
<feature type="transmembrane region" description="Helical" evidence="7">
    <location>
        <begin position="164"/>
        <end position="185"/>
    </location>
</feature>
<feature type="transmembrane region" description="Helical" evidence="7">
    <location>
        <begin position="123"/>
        <end position="143"/>
    </location>
</feature>
<evidence type="ECO:0000256" key="6">
    <source>
        <dbReference type="SAM" id="MobiDB-lite"/>
    </source>
</evidence>
<dbReference type="AlphaFoldDB" id="A0A4Q7MCN4"/>
<dbReference type="NCBIfam" id="TIGR00765">
    <property type="entry name" value="yihY_not_rbn"/>
    <property type="match status" value="1"/>
</dbReference>
<comment type="caution">
    <text evidence="8">The sequence shown here is derived from an EMBL/GenBank/DDBJ whole genome shotgun (WGS) entry which is preliminary data.</text>
</comment>
<dbReference type="PANTHER" id="PTHR30213:SF0">
    <property type="entry name" value="UPF0761 MEMBRANE PROTEIN YIHY"/>
    <property type="match status" value="1"/>
</dbReference>
<feature type="compositionally biased region" description="Polar residues" evidence="6">
    <location>
        <begin position="1"/>
        <end position="16"/>
    </location>
</feature>
<evidence type="ECO:0000313" key="9">
    <source>
        <dbReference type="Proteomes" id="UP000293289"/>
    </source>
</evidence>
<evidence type="ECO:0000256" key="4">
    <source>
        <dbReference type="ARBA" id="ARBA00022989"/>
    </source>
</evidence>
<keyword evidence="2" id="KW-1003">Cell membrane</keyword>
<protein>
    <submittedName>
        <fullName evidence="8">Membrane protein</fullName>
    </submittedName>
</protein>
<dbReference type="InterPro" id="IPR017039">
    <property type="entry name" value="Virul_fac_BrkB"/>
</dbReference>
<keyword evidence="4 7" id="KW-1133">Transmembrane helix</keyword>
<name>A0A4Q7MCN4_9MICO</name>
<dbReference type="PANTHER" id="PTHR30213">
    <property type="entry name" value="INNER MEMBRANE PROTEIN YHJD"/>
    <property type="match status" value="1"/>
</dbReference>
<proteinExistence type="predicted"/>
<dbReference type="Pfam" id="PF03631">
    <property type="entry name" value="Virul_fac_BrkB"/>
    <property type="match status" value="1"/>
</dbReference>
<dbReference type="GO" id="GO:0005886">
    <property type="term" value="C:plasma membrane"/>
    <property type="evidence" value="ECO:0007669"/>
    <property type="project" value="UniProtKB-SubCell"/>
</dbReference>
<dbReference type="OrthoDB" id="9781030at2"/>
<dbReference type="RefSeq" id="WP_130353884.1">
    <property type="nucleotide sequence ID" value="NZ_SGWY01000003.1"/>
</dbReference>
<comment type="subcellular location">
    <subcellularLocation>
        <location evidence="1">Cell membrane</location>
        <topology evidence="1">Multi-pass membrane protein</topology>
    </subcellularLocation>
</comment>
<gene>
    <name evidence="8" type="ORF">EV187_3065</name>
</gene>
<accession>A0A4Q7MCN4</accession>
<dbReference type="Proteomes" id="UP000293289">
    <property type="component" value="Unassembled WGS sequence"/>
</dbReference>
<feature type="transmembrane region" description="Helical" evidence="7">
    <location>
        <begin position="240"/>
        <end position="264"/>
    </location>
</feature>
<evidence type="ECO:0000256" key="2">
    <source>
        <dbReference type="ARBA" id="ARBA00022475"/>
    </source>
</evidence>
<feature type="transmembrane region" description="Helical" evidence="7">
    <location>
        <begin position="205"/>
        <end position="228"/>
    </location>
</feature>
<reference evidence="8 9" key="1">
    <citation type="submission" date="2019-02" db="EMBL/GenBank/DDBJ databases">
        <title>Genomic Encyclopedia of Type Strains, Phase IV (KMG-IV): sequencing the most valuable type-strain genomes for metagenomic binning, comparative biology and taxonomic classification.</title>
        <authorList>
            <person name="Goeker M."/>
        </authorList>
    </citation>
    <scope>NUCLEOTIDE SEQUENCE [LARGE SCALE GENOMIC DNA]</scope>
    <source>
        <strain evidence="8 9">DSM 43045</strain>
    </source>
</reference>
<sequence length="365" mass="39368">MSRTDSPATRSESQGARTEPAGTGTDNPARMSHDDWRVILTRTVHECRINQVQDIASALTYYAVLATFPALLAILAALGIFGSAEAVTEDVLRVIEDLGGSTVIDPLREAIAQLLDASQAATAFIVGLVVALWAASGYVGAFGRGMNRIYEVEEGRPFWRMRPAMLGVSAVLLVMATIAGLTIVLTGPVAESAARVLGLDEGVVFWWDLAKLPLLAAIAIFVIALLYWAAPNVKRRNLRWFSVGAVAALMAWMVATALFGGYALGLGSYERTYGVLGAAVAFLLWIWLSNLAVLFGAVLDTEVERARQLRAGIAAEDRVQLPLRDDRLIDKNREQRARDFRASAAMRPDTAVDGLVSSADVRPPD</sequence>
<evidence type="ECO:0000256" key="1">
    <source>
        <dbReference type="ARBA" id="ARBA00004651"/>
    </source>
</evidence>
<evidence type="ECO:0000256" key="7">
    <source>
        <dbReference type="SAM" id="Phobius"/>
    </source>
</evidence>
<feature type="region of interest" description="Disordered" evidence="6">
    <location>
        <begin position="1"/>
        <end position="31"/>
    </location>
</feature>